<keyword evidence="2" id="KW-0812">Transmembrane</keyword>
<comment type="caution">
    <text evidence="4">The sequence shown here is derived from an EMBL/GenBank/DDBJ whole genome shotgun (WGS) entry which is preliminary data.</text>
</comment>
<dbReference type="CDD" id="cd13530">
    <property type="entry name" value="PBP2_peptides_like"/>
    <property type="match status" value="1"/>
</dbReference>
<proteinExistence type="predicted"/>
<sequence length="346" mass="37936">MMERLPLDRGWTKTPAWLVRWKECRHQRRNLRLHSVVIRDGCAGRRARRGRGAISVDVPATLVQTRRCAGGHAAWWLAGFVALTACVALATSVTAQVQGALAKARAAKMLVVGISGGDAPIAWMSPKDEPLGITLDLCKELIKREGIDKLDVYTMPFSSLIPALTSGRIDFACDTFFPTEKRKQLVDFTDIVFYNSETLIVKKGNPMKIHKLADLAGKSAGSYEGTVWIDWLNDLNKQGAKIGVKAYPAVTELVADVAAGRLNGGILDAVLAAYAVKQNPKLGIELVADYQPREKQANAVALVVRKDSGDLREAFNRMLATMKTDGSLDKVFERYGLVPPSFYLKP</sequence>
<dbReference type="PANTHER" id="PTHR35936">
    <property type="entry name" value="MEMBRANE-BOUND LYTIC MUREIN TRANSGLYCOSYLASE F"/>
    <property type="match status" value="1"/>
</dbReference>
<dbReference type="EMBL" id="VBAO01000056">
    <property type="protein sequence ID" value="TMI83881.1"/>
    <property type="molecule type" value="Genomic_DNA"/>
</dbReference>
<evidence type="ECO:0000256" key="2">
    <source>
        <dbReference type="SAM" id="Phobius"/>
    </source>
</evidence>
<feature type="domain" description="Solute-binding protein family 3/N-terminal" evidence="3">
    <location>
        <begin position="109"/>
        <end position="339"/>
    </location>
</feature>
<dbReference type="Gene3D" id="3.40.190.10">
    <property type="entry name" value="Periplasmic binding protein-like II"/>
    <property type="match status" value="2"/>
</dbReference>
<accession>A0A537JK08</accession>
<protein>
    <submittedName>
        <fullName evidence="4">Amino acid ABC transporter substrate-binding protein</fullName>
    </submittedName>
</protein>
<keyword evidence="1" id="KW-0732">Signal</keyword>
<gene>
    <name evidence="4" type="ORF">E6H04_02115</name>
</gene>
<reference evidence="4 5" key="1">
    <citation type="journal article" date="2019" name="Nat. Microbiol.">
        <title>Mediterranean grassland soil C-N compound turnover is dependent on rainfall and depth, and is mediated by genomically divergent microorganisms.</title>
        <authorList>
            <person name="Diamond S."/>
            <person name="Andeer P.F."/>
            <person name="Li Z."/>
            <person name="Crits-Christoph A."/>
            <person name="Burstein D."/>
            <person name="Anantharaman K."/>
            <person name="Lane K.R."/>
            <person name="Thomas B.C."/>
            <person name="Pan C."/>
            <person name="Northen T.R."/>
            <person name="Banfield J.F."/>
        </authorList>
    </citation>
    <scope>NUCLEOTIDE SEQUENCE [LARGE SCALE GENOMIC DNA]</scope>
    <source>
        <strain evidence="4">NP_7</strain>
    </source>
</reference>
<dbReference type="SUPFAM" id="SSF53850">
    <property type="entry name" value="Periplasmic binding protein-like II"/>
    <property type="match status" value="1"/>
</dbReference>
<feature type="transmembrane region" description="Helical" evidence="2">
    <location>
        <begin position="74"/>
        <end position="95"/>
    </location>
</feature>
<dbReference type="Proteomes" id="UP000320048">
    <property type="component" value="Unassembled WGS sequence"/>
</dbReference>
<dbReference type="PANTHER" id="PTHR35936:SF17">
    <property type="entry name" value="ARGININE-BINDING EXTRACELLULAR PROTEIN ARTP"/>
    <property type="match status" value="1"/>
</dbReference>
<keyword evidence="2" id="KW-1133">Transmembrane helix</keyword>
<keyword evidence="2" id="KW-0472">Membrane</keyword>
<evidence type="ECO:0000313" key="5">
    <source>
        <dbReference type="Proteomes" id="UP000320048"/>
    </source>
</evidence>
<dbReference type="SMART" id="SM00062">
    <property type="entry name" value="PBPb"/>
    <property type="match status" value="1"/>
</dbReference>
<dbReference type="InterPro" id="IPR001638">
    <property type="entry name" value="Solute-binding_3/MltF_N"/>
</dbReference>
<dbReference type="Pfam" id="PF00497">
    <property type="entry name" value="SBP_bac_3"/>
    <property type="match status" value="1"/>
</dbReference>
<evidence type="ECO:0000313" key="4">
    <source>
        <dbReference type="EMBL" id="TMI83881.1"/>
    </source>
</evidence>
<dbReference type="AlphaFoldDB" id="A0A537JK08"/>
<evidence type="ECO:0000259" key="3">
    <source>
        <dbReference type="SMART" id="SM00062"/>
    </source>
</evidence>
<organism evidence="4 5">
    <name type="scientific">Candidatus Segetimicrobium genomatis</name>
    <dbReference type="NCBI Taxonomy" id="2569760"/>
    <lineage>
        <taxon>Bacteria</taxon>
        <taxon>Bacillati</taxon>
        <taxon>Candidatus Sysuimicrobiota</taxon>
        <taxon>Candidatus Sysuimicrobiia</taxon>
        <taxon>Candidatus Sysuimicrobiales</taxon>
        <taxon>Candidatus Segetimicrobiaceae</taxon>
        <taxon>Candidatus Segetimicrobium</taxon>
    </lineage>
</organism>
<name>A0A537JK08_9BACT</name>
<evidence type="ECO:0000256" key="1">
    <source>
        <dbReference type="ARBA" id="ARBA00022729"/>
    </source>
</evidence>